<dbReference type="InterPro" id="IPR036047">
    <property type="entry name" value="F-box-like_dom_sf"/>
</dbReference>
<evidence type="ECO:0000313" key="1">
    <source>
        <dbReference type="EMBL" id="EPS44751.1"/>
    </source>
</evidence>
<evidence type="ECO:0008006" key="3">
    <source>
        <dbReference type="Google" id="ProtNLM"/>
    </source>
</evidence>
<dbReference type="HOGENOM" id="CLU_670797_0_0_1"/>
<dbReference type="OrthoDB" id="5401237at2759"/>
<dbReference type="SUPFAM" id="SSF81383">
    <property type="entry name" value="F-box domain"/>
    <property type="match status" value="1"/>
</dbReference>
<reference evidence="2" key="2">
    <citation type="submission" date="2013-04" db="EMBL/GenBank/DDBJ databases">
        <title>Genomic mechanisms accounting for the adaptation to parasitism in nematode-trapping fungi.</title>
        <authorList>
            <person name="Ahren D.G."/>
        </authorList>
    </citation>
    <scope>NUCLEOTIDE SEQUENCE [LARGE SCALE GENOMIC DNA]</scope>
    <source>
        <strain evidence="2">CBS 200.50</strain>
    </source>
</reference>
<evidence type="ECO:0000313" key="2">
    <source>
        <dbReference type="Proteomes" id="UP000015100"/>
    </source>
</evidence>
<dbReference type="OMA" id="QTSIRTH"/>
<sequence>MNHITSLPIELRIKILRHLESPPSLLAAITASRSFHDAYLESQTSIRTHILLNSTDTDSTHCKFLTYALIVFHNKPFIHLPQLHRFTRAYLNFANPQEGIFSPQPCKAVPWEKCAPPSFHDKKWDVHRHIYRWAEKFCEEKLARLYLDPTGVTTTEEWDSGYEGSDVGAEASSLSREGYKHASAGEIARASRAFYQYFLYTLLSTDNFFYSGGMDNLGRPVTQRPDEDILLAFVEAMPYVDYMVVYRLIIDWMVELVKPLVVEMIKDVKNPVRTAPARWGLSAAALEQRVGAVTQALITRLGPVELWKFVFESTYERQFEVYCQHPTALDRESFAPWETFEVLRMKTEAYDPKARICTDEGGKCLKEDGYTWWQKEGVLREGLLWEESRLIEKGFVFPKEPDDAEWFKKGTRWRDREFRLAECEFTDEYFN</sequence>
<gene>
    <name evidence="1" type="ORF">H072_1262</name>
</gene>
<organism evidence="1 2">
    <name type="scientific">Dactylellina haptotyla (strain CBS 200.50)</name>
    <name type="common">Nematode-trapping fungus</name>
    <name type="synonym">Monacrosporium haptotylum</name>
    <dbReference type="NCBI Taxonomy" id="1284197"/>
    <lineage>
        <taxon>Eukaryota</taxon>
        <taxon>Fungi</taxon>
        <taxon>Dikarya</taxon>
        <taxon>Ascomycota</taxon>
        <taxon>Pezizomycotina</taxon>
        <taxon>Orbiliomycetes</taxon>
        <taxon>Orbiliales</taxon>
        <taxon>Orbiliaceae</taxon>
        <taxon>Dactylellina</taxon>
    </lineage>
</organism>
<comment type="caution">
    <text evidence="1">The sequence shown here is derived from an EMBL/GenBank/DDBJ whole genome shotgun (WGS) entry which is preliminary data.</text>
</comment>
<dbReference type="AlphaFoldDB" id="S8AUX8"/>
<dbReference type="EMBL" id="AQGS01000035">
    <property type="protein sequence ID" value="EPS44751.1"/>
    <property type="molecule type" value="Genomic_DNA"/>
</dbReference>
<reference evidence="1 2" key="1">
    <citation type="journal article" date="2013" name="PLoS Genet.">
        <title>Genomic mechanisms accounting for the adaptation to parasitism in nematode-trapping fungi.</title>
        <authorList>
            <person name="Meerupati T."/>
            <person name="Andersson K.M."/>
            <person name="Friman E."/>
            <person name="Kumar D."/>
            <person name="Tunlid A."/>
            <person name="Ahren D."/>
        </authorList>
    </citation>
    <scope>NUCLEOTIDE SEQUENCE [LARGE SCALE GENOMIC DNA]</scope>
    <source>
        <strain evidence="1 2">CBS 200.50</strain>
    </source>
</reference>
<protein>
    <recommendedName>
        <fullName evidence="3">F-box domain-containing protein</fullName>
    </recommendedName>
</protein>
<dbReference type="Proteomes" id="UP000015100">
    <property type="component" value="Unassembled WGS sequence"/>
</dbReference>
<name>S8AUX8_DACHA</name>
<accession>S8AUX8</accession>
<proteinExistence type="predicted"/>
<keyword evidence="2" id="KW-1185">Reference proteome</keyword>